<dbReference type="Gene3D" id="2.70.150.10">
    <property type="entry name" value="Calcium-transporting ATPase, cytoplasmic transduction domain A"/>
    <property type="match status" value="1"/>
</dbReference>
<dbReference type="SUPFAM" id="SSF81653">
    <property type="entry name" value="Calcium ATPase, transduction domain A"/>
    <property type="match status" value="1"/>
</dbReference>
<dbReference type="PRINTS" id="PR00119">
    <property type="entry name" value="CATATPASE"/>
</dbReference>
<keyword evidence="6 13" id="KW-0812">Transmembrane</keyword>
<keyword evidence="9" id="KW-1278">Translocase</keyword>
<evidence type="ECO:0000256" key="10">
    <source>
        <dbReference type="ARBA" id="ARBA00022989"/>
    </source>
</evidence>
<keyword evidence="8" id="KW-0460">Magnesium</keyword>
<dbReference type="Pfam" id="PF12156">
    <property type="entry name" value="ATPase-cat_bd"/>
    <property type="match status" value="1"/>
</dbReference>
<dbReference type="Proteomes" id="UP001595616">
    <property type="component" value="Unassembled WGS sequence"/>
</dbReference>
<reference evidence="16" key="1">
    <citation type="journal article" date="2019" name="Int. J. Syst. Evol. Microbiol.">
        <title>The Global Catalogue of Microorganisms (GCM) 10K type strain sequencing project: providing services to taxonomists for standard genome sequencing and annotation.</title>
        <authorList>
            <consortium name="The Broad Institute Genomics Platform"/>
            <consortium name="The Broad Institute Genome Sequencing Center for Infectious Disease"/>
            <person name="Wu L."/>
            <person name="Ma J."/>
        </authorList>
    </citation>
    <scope>NUCLEOTIDE SEQUENCE [LARGE SCALE GENOMIC DNA]</scope>
    <source>
        <strain evidence="16">CECT 7956</strain>
    </source>
</reference>
<feature type="transmembrane region" description="Helical" evidence="13">
    <location>
        <begin position="458"/>
        <end position="481"/>
    </location>
</feature>
<dbReference type="InterPro" id="IPR036163">
    <property type="entry name" value="HMA_dom_sf"/>
</dbReference>
<keyword evidence="7" id="KW-0479">Metal-binding</keyword>
<name>A0ABV7YT21_9BACT</name>
<keyword evidence="11" id="KW-0406">Ion transport</keyword>
<comment type="caution">
    <text evidence="15">The sequence shown here is derived from an EMBL/GenBank/DDBJ whole genome shotgun (WGS) entry which is preliminary data.</text>
</comment>
<dbReference type="Gene3D" id="3.40.1110.10">
    <property type="entry name" value="Calcium-transporting ATPase, cytoplasmic domain N"/>
    <property type="match status" value="1"/>
</dbReference>
<evidence type="ECO:0000256" key="7">
    <source>
        <dbReference type="ARBA" id="ARBA00022723"/>
    </source>
</evidence>
<comment type="subcellular location">
    <subcellularLocation>
        <location evidence="1">Cell membrane</location>
        <topology evidence="1">Multi-pass membrane protein</topology>
    </subcellularLocation>
</comment>
<dbReference type="Gene3D" id="3.40.50.1000">
    <property type="entry name" value="HAD superfamily/HAD-like"/>
    <property type="match status" value="1"/>
</dbReference>
<evidence type="ECO:0000313" key="15">
    <source>
        <dbReference type="EMBL" id="MFC3810195.1"/>
    </source>
</evidence>
<keyword evidence="4" id="KW-1003">Cell membrane</keyword>
<dbReference type="InterPro" id="IPR006121">
    <property type="entry name" value="HMA_dom"/>
</dbReference>
<feature type="transmembrane region" description="Helical" evidence="13">
    <location>
        <begin position="774"/>
        <end position="799"/>
    </location>
</feature>
<dbReference type="CDD" id="cd00371">
    <property type="entry name" value="HMA"/>
    <property type="match status" value="1"/>
</dbReference>
<dbReference type="InterPro" id="IPR018303">
    <property type="entry name" value="ATPase_P-typ_P_site"/>
</dbReference>
<evidence type="ECO:0000256" key="8">
    <source>
        <dbReference type="ARBA" id="ARBA00022842"/>
    </source>
</evidence>
<evidence type="ECO:0000256" key="4">
    <source>
        <dbReference type="ARBA" id="ARBA00022475"/>
    </source>
</evidence>
<organism evidence="15 16">
    <name type="scientific">Lacihabitans lacunae</name>
    <dbReference type="NCBI Taxonomy" id="1028214"/>
    <lineage>
        <taxon>Bacteria</taxon>
        <taxon>Pseudomonadati</taxon>
        <taxon>Bacteroidota</taxon>
        <taxon>Cytophagia</taxon>
        <taxon>Cytophagales</taxon>
        <taxon>Leadbetterellaceae</taxon>
        <taxon>Lacihabitans</taxon>
    </lineage>
</organism>
<accession>A0ABV7YT21</accession>
<keyword evidence="10 13" id="KW-1133">Transmembrane helix</keyword>
<keyword evidence="5" id="KW-0597">Phosphoprotein</keyword>
<dbReference type="PROSITE" id="PS50846">
    <property type="entry name" value="HMA_2"/>
    <property type="match status" value="1"/>
</dbReference>
<feature type="transmembrane region" description="Helical" evidence="13">
    <location>
        <begin position="434"/>
        <end position="452"/>
    </location>
</feature>
<dbReference type="Gene3D" id="3.30.70.100">
    <property type="match status" value="1"/>
</dbReference>
<evidence type="ECO:0000256" key="12">
    <source>
        <dbReference type="ARBA" id="ARBA00023136"/>
    </source>
</evidence>
<dbReference type="EMBL" id="JBHRYQ010000001">
    <property type="protein sequence ID" value="MFC3810195.1"/>
    <property type="molecule type" value="Genomic_DNA"/>
</dbReference>
<dbReference type="InterPro" id="IPR023214">
    <property type="entry name" value="HAD_sf"/>
</dbReference>
<evidence type="ECO:0000256" key="2">
    <source>
        <dbReference type="ARBA" id="ARBA00006024"/>
    </source>
</evidence>
<dbReference type="InterPro" id="IPR036412">
    <property type="entry name" value="HAD-like_sf"/>
</dbReference>
<gene>
    <name evidence="15" type="ORF">ACFOOI_05985</name>
</gene>
<dbReference type="SUPFAM" id="SSF55008">
    <property type="entry name" value="HMA, heavy metal-associated domain"/>
    <property type="match status" value="1"/>
</dbReference>
<dbReference type="InterPro" id="IPR008250">
    <property type="entry name" value="ATPase_P-typ_transduc_dom_A_sf"/>
</dbReference>
<dbReference type="InterPro" id="IPR001757">
    <property type="entry name" value="P_typ_ATPase"/>
</dbReference>
<feature type="transmembrane region" description="Helical" evidence="13">
    <location>
        <begin position="178"/>
        <end position="196"/>
    </location>
</feature>
<dbReference type="PRINTS" id="PR00943">
    <property type="entry name" value="CUATPASE"/>
</dbReference>
<dbReference type="NCBIfam" id="TIGR01494">
    <property type="entry name" value="ATPase_P-type"/>
    <property type="match status" value="1"/>
</dbReference>
<evidence type="ECO:0000256" key="6">
    <source>
        <dbReference type="ARBA" id="ARBA00022692"/>
    </source>
</evidence>
<keyword evidence="3" id="KW-0813">Transport</keyword>
<evidence type="ECO:0000256" key="11">
    <source>
        <dbReference type="ARBA" id="ARBA00023065"/>
    </source>
</evidence>
<comment type="similarity">
    <text evidence="2">Belongs to the cation transport ATPase (P-type) (TC 3.A.3) family. Type IB subfamily.</text>
</comment>
<dbReference type="InterPro" id="IPR059000">
    <property type="entry name" value="ATPase_P-type_domA"/>
</dbReference>
<sequence length="805" mass="89801">MSDLIVQDTKVSCYHCGNDCNEQDIVVSDKHFCCNGCLTVFEILEDNQLCGYYDLNQNAGVSLKAKSFKGKFDYLNEKSVVNEILDYEDEGLAKVIFHIPSIHCSSCVWLLENFHKIRSGVYSSRLNFVKKELAIDFDPKEVNLKEIVELLATLGYEPNINLDSSTKKKKIDPETHRLLLKIGVVGFCSGNIMLLSFPEYFSLNLENVVDAGYQRFFLYLNFLLAIPVFLYGAEDYLKGAYRSIKEKISDKSSVLSVDIPIAMGVVALFVRSTYETFIPHTAGYWDSLAGLVLFLLLGKWVQQTTFSYLSFDRNYKSYFPLAVKMKDDSFKNVKDLKKGDSYVTHHQELVPADSILISGNAWLDYSFVTGESTPVRKHQGDLIYAGGRQMSEQISLEVIKPVSTSYLTQLWNNESFIKEKNLKTTALADAFSKYFTIVTITISALAGVYWQLHDPSLVWPTITAVLMVACPCALTLSLPFTMSTTMSIFGKNKFFVKNQQVIPLLTEIDSIVFDKTGTLTESGKEQILFKGTALSTSQKKMIFGLCNASVHPLSKAIAKHLNGVGKVEVDYFFEVKGKGIEGIVNQNNIKIGSADFLDIQDNSPKETKVFVAINGELLGYFSLVAVFRNKWEQLLTTLKSSFNIHLLTGDSDQSKAVLKPYFADNMKFEQKPQQKLDYVRTLKSEGHKVLMVGDGLNDAGALREAQVGIALTEDVQAFSPACDAILDAKEFVNIGKYIDFSKQAIKIVKISFLLSVVYNIMGISWAVTGNLSPVVAAIFMPLSSMSVVLFAVGLTLLLAKTKKMI</sequence>
<proteinExistence type="inferred from homology"/>
<dbReference type="InterPro" id="IPR021993">
    <property type="entry name" value="ATPase-cat-bd"/>
</dbReference>
<dbReference type="Pfam" id="PF00122">
    <property type="entry name" value="E1-E2_ATPase"/>
    <property type="match status" value="1"/>
</dbReference>
<evidence type="ECO:0000256" key="9">
    <source>
        <dbReference type="ARBA" id="ARBA00022967"/>
    </source>
</evidence>
<evidence type="ECO:0000256" key="13">
    <source>
        <dbReference type="SAM" id="Phobius"/>
    </source>
</evidence>
<evidence type="ECO:0000256" key="5">
    <source>
        <dbReference type="ARBA" id="ARBA00022553"/>
    </source>
</evidence>
<dbReference type="InterPro" id="IPR023299">
    <property type="entry name" value="ATPase_P-typ_cyto_dom_N"/>
</dbReference>
<feature type="transmembrane region" description="Helical" evidence="13">
    <location>
        <begin position="282"/>
        <end position="301"/>
    </location>
</feature>
<protein>
    <submittedName>
        <fullName evidence="15">Heavy metal translocating P-type ATPase</fullName>
    </submittedName>
</protein>
<dbReference type="SUPFAM" id="SSF56784">
    <property type="entry name" value="HAD-like"/>
    <property type="match status" value="1"/>
</dbReference>
<evidence type="ECO:0000256" key="1">
    <source>
        <dbReference type="ARBA" id="ARBA00004651"/>
    </source>
</evidence>
<keyword evidence="12 13" id="KW-0472">Membrane</keyword>
<feature type="domain" description="HMA" evidence="14">
    <location>
        <begin position="93"/>
        <end position="159"/>
    </location>
</feature>
<dbReference type="Pfam" id="PF00702">
    <property type="entry name" value="Hydrolase"/>
    <property type="match status" value="1"/>
</dbReference>
<feature type="transmembrane region" description="Helical" evidence="13">
    <location>
        <begin position="750"/>
        <end position="768"/>
    </location>
</feature>
<dbReference type="PANTHER" id="PTHR43520:SF5">
    <property type="entry name" value="CATION-TRANSPORTING P-TYPE ATPASE-RELATED"/>
    <property type="match status" value="1"/>
</dbReference>
<dbReference type="Pfam" id="PF00403">
    <property type="entry name" value="HMA"/>
    <property type="match status" value="1"/>
</dbReference>
<dbReference type="PANTHER" id="PTHR43520">
    <property type="entry name" value="ATP7, ISOFORM B"/>
    <property type="match status" value="1"/>
</dbReference>
<evidence type="ECO:0000256" key="3">
    <source>
        <dbReference type="ARBA" id="ARBA00022448"/>
    </source>
</evidence>
<feature type="transmembrane region" description="Helical" evidence="13">
    <location>
        <begin position="254"/>
        <end position="270"/>
    </location>
</feature>
<dbReference type="PROSITE" id="PS00154">
    <property type="entry name" value="ATPASE_E1_E2"/>
    <property type="match status" value="1"/>
</dbReference>
<evidence type="ECO:0000313" key="16">
    <source>
        <dbReference type="Proteomes" id="UP001595616"/>
    </source>
</evidence>
<keyword evidence="16" id="KW-1185">Reference proteome</keyword>
<feature type="transmembrane region" description="Helical" evidence="13">
    <location>
        <begin position="216"/>
        <end position="233"/>
    </location>
</feature>
<dbReference type="RefSeq" id="WP_379836112.1">
    <property type="nucleotide sequence ID" value="NZ_JBHRYQ010000001.1"/>
</dbReference>
<evidence type="ECO:0000259" key="14">
    <source>
        <dbReference type="PROSITE" id="PS50846"/>
    </source>
</evidence>